<reference evidence="2" key="2">
    <citation type="submission" date="2016-01" db="EMBL/GenBank/DDBJ databases">
        <authorList>
            <person name="McClelland M."/>
            <person name="Jain A."/>
            <person name="Saraogi P."/>
            <person name="Mendelson R."/>
            <person name="Westerman R."/>
            <person name="SanMiguel P."/>
            <person name="Csonka L."/>
        </authorList>
    </citation>
    <scope>NUCLEOTIDE SEQUENCE</scope>
    <source>
        <strain evidence="2">1</strain>
    </source>
</reference>
<keyword evidence="4" id="KW-1185">Reference proteome</keyword>
<dbReference type="RefSeq" id="WP_068578524.1">
    <property type="nucleotide sequence ID" value="NZ_CP015193.1"/>
</dbReference>
<dbReference type="OrthoDB" id="85297at2157"/>
<evidence type="ECO:0000313" key="2">
    <source>
        <dbReference type="EMBL" id="CUX78464.1"/>
    </source>
</evidence>
<dbReference type="Proteomes" id="UP000250189">
    <property type="component" value="Chromosome"/>
</dbReference>
<evidence type="ECO:0000313" key="1">
    <source>
        <dbReference type="EMBL" id="ASJ16981.1"/>
    </source>
</evidence>
<reference evidence="1 4" key="3">
    <citation type="submission" date="2016-04" db="EMBL/GenBank/DDBJ databases">
        <title>Complete genome sequence of Thermococcus chitonophagus type strain GC74.</title>
        <authorList>
            <person name="Oger P.M."/>
        </authorList>
    </citation>
    <scope>NUCLEOTIDE SEQUENCE [LARGE SCALE GENOMIC DNA]</scope>
    <source>
        <strain evidence="1 4">GC74</strain>
    </source>
</reference>
<sequence length="147" mass="16718">MKLMKLYSLAQELARDLVFEVDDEVVTLSIKGVLIANVLSKSYNFSFFEVSEDEFILALQASGYVIYLGIESDAELSEDAYPSIVQILISELMPHVNALIREAEKIKYRGSDVLLDDNMSPTLKEAMYDILIKHRKGKMPYEQFEVA</sequence>
<dbReference type="EMBL" id="LN999010">
    <property type="protein sequence ID" value="CUX78464.1"/>
    <property type="molecule type" value="Genomic_DNA"/>
</dbReference>
<dbReference type="KEGG" id="tch:CHITON_1685"/>
<accession>A0A170SQZ7</accession>
<organism evidence="2 3">
    <name type="scientific">Thermococcus chitonophagus</name>
    <dbReference type="NCBI Taxonomy" id="54262"/>
    <lineage>
        <taxon>Archaea</taxon>
        <taxon>Methanobacteriati</taxon>
        <taxon>Methanobacteriota</taxon>
        <taxon>Thermococci</taxon>
        <taxon>Thermococcales</taxon>
        <taxon>Thermococcaceae</taxon>
        <taxon>Thermococcus</taxon>
    </lineage>
</organism>
<dbReference type="GeneID" id="33322469"/>
<dbReference type="Proteomes" id="UP000093069">
    <property type="component" value="Chromosome I"/>
</dbReference>
<name>A0A170SQZ7_9EURY</name>
<reference evidence="3" key="1">
    <citation type="submission" date="2016-01" db="EMBL/GenBank/DDBJ databases">
        <authorList>
            <person name="Vorgias C.E."/>
        </authorList>
    </citation>
    <scope>NUCLEOTIDE SEQUENCE [LARGE SCALE GENOMIC DNA]</scope>
</reference>
<dbReference type="EMBL" id="CP015193">
    <property type="protein sequence ID" value="ASJ16981.1"/>
    <property type="molecule type" value="Genomic_DNA"/>
</dbReference>
<dbReference type="STRING" id="54262.CHITON_1685"/>
<protein>
    <submittedName>
        <fullName evidence="2">Uncharacterized protein</fullName>
    </submittedName>
</protein>
<evidence type="ECO:0000313" key="3">
    <source>
        <dbReference type="Proteomes" id="UP000093069"/>
    </source>
</evidence>
<gene>
    <name evidence="1" type="ORF">A3L04_07780</name>
    <name evidence="2" type="ORF">CHITON_1685</name>
</gene>
<dbReference type="AlphaFoldDB" id="A0A170SQZ7"/>
<proteinExistence type="predicted"/>
<evidence type="ECO:0000313" key="4">
    <source>
        <dbReference type="Proteomes" id="UP000250189"/>
    </source>
</evidence>